<protein>
    <submittedName>
        <fullName evidence="2">Uncharacterized protein</fullName>
    </submittedName>
</protein>
<sequence length="80" mass="8839">MLLKGIDLNALMFSPNFDEYPDEPEHVIAQEFRFPFRVFLAGIIVGAIVSGTIVGKIYSSGNSIQMDLSTLAIKICKLFS</sequence>
<dbReference type="RefSeq" id="WP_015158090.1">
    <property type="nucleotide sequence ID" value="NC_019697.1"/>
</dbReference>
<keyword evidence="3" id="KW-1185">Reference proteome</keyword>
<keyword evidence="1" id="KW-1133">Transmembrane helix</keyword>
<accession>K9UBU1</accession>
<name>K9UBU1_CHAP6</name>
<evidence type="ECO:0000313" key="2">
    <source>
        <dbReference type="EMBL" id="AFY91896.1"/>
    </source>
</evidence>
<evidence type="ECO:0000313" key="3">
    <source>
        <dbReference type="Proteomes" id="UP000010366"/>
    </source>
</evidence>
<feature type="transmembrane region" description="Helical" evidence="1">
    <location>
        <begin position="38"/>
        <end position="58"/>
    </location>
</feature>
<organism evidence="2 3">
    <name type="scientific">Chamaesiphon minutus (strain ATCC 27169 / PCC 6605)</name>
    <dbReference type="NCBI Taxonomy" id="1173020"/>
    <lineage>
        <taxon>Bacteria</taxon>
        <taxon>Bacillati</taxon>
        <taxon>Cyanobacteriota</taxon>
        <taxon>Cyanophyceae</taxon>
        <taxon>Gomontiellales</taxon>
        <taxon>Chamaesiphonaceae</taxon>
        <taxon>Chamaesiphon</taxon>
    </lineage>
</organism>
<evidence type="ECO:0000256" key="1">
    <source>
        <dbReference type="SAM" id="Phobius"/>
    </source>
</evidence>
<dbReference type="AlphaFoldDB" id="K9UBU1"/>
<keyword evidence="1" id="KW-0812">Transmembrane</keyword>
<dbReference type="HOGENOM" id="CLU_2583302_0_0_3"/>
<dbReference type="EMBL" id="CP003600">
    <property type="protein sequence ID" value="AFY91896.1"/>
    <property type="molecule type" value="Genomic_DNA"/>
</dbReference>
<gene>
    <name evidence="2" type="ORF">Cha6605_0619</name>
</gene>
<keyword evidence="1" id="KW-0472">Membrane</keyword>
<proteinExistence type="predicted"/>
<dbReference type="KEGG" id="cmp:Cha6605_0619"/>
<dbReference type="Proteomes" id="UP000010366">
    <property type="component" value="Chromosome"/>
</dbReference>
<reference evidence="2 3" key="1">
    <citation type="submission" date="2012-05" db="EMBL/GenBank/DDBJ databases">
        <title>Finished chromosome of genome of Chamaesiphon sp. PCC 6605.</title>
        <authorList>
            <consortium name="US DOE Joint Genome Institute"/>
            <person name="Gugger M."/>
            <person name="Coursin T."/>
            <person name="Rippka R."/>
            <person name="Tandeau De Marsac N."/>
            <person name="Huntemann M."/>
            <person name="Wei C.-L."/>
            <person name="Han J."/>
            <person name="Detter J.C."/>
            <person name="Han C."/>
            <person name="Tapia R."/>
            <person name="Chen A."/>
            <person name="Kyrpides N."/>
            <person name="Mavromatis K."/>
            <person name="Markowitz V."/>
            <person name="Szeto E."/>
            <person name="Ivanova N."/>
            <person name="Pagani I."/>
            <person name="Pati A."/>
            <person name="Goodwin L."/>
            <person name="Nordberg H.P."/>
            <person name="Cantor M.N."/>
            <person name="Hua S.X."/>
            <person name="Woyke T."/>
            <person name="Kerfeld C.A."/>
        </authorList>
    </citation>
    <scope>NUCLEOTIDE SEQUENCE [LARGE SCALE GENOMIC DNA]</scope>
    <source>
        <strain evidence="3">ATCC 27169 / PCC 6605</strain>
    </source>
</reference>